<name>F2JKR6_CELLD</name>
<reference evidence="1 2" key="1">
    <citation type="journal article" date="2011" name="J. Bacteriol.">
        <title>Complete genome sequence of the cellulose-degrading bacterium Cellulosilyticum lentocellum.</title>
        <authorList>
            <consortium name="US DOE Joint Genome Institute"/>
            <person name="Miller D.A."/>
            <person name="Suen G."/>
            <person name="Bruce D."/>
            <person name="Copeland A."/>
            <person name="Cheng J.F."/>
            <person name="Detter C."/>
            <person name="Goodwin L.A."/>
            <person name="Han C.S."/>
            <person name="Hauser L.J."/>
            <person name="Land M.L."/>
            <person name="Lapidus A."/>
            <person name="Lucas S."/>
            <person name="Meincke L."/>
            <person name="Pitluck S."/>
            <person name="Tapia R."/>
            <person name="Teshima H."/>
            <person name="Woyke T."/>
            <person name="Fox B.G."/>
            <person name="Angert E.R."/>
            <person name="Currie C.R."/>
        </authorList>
    </citation>
    <scope>NUCLEOTIDE SEQUENCE [LARGE SCALE GENOMIC DNA]</scope>
    <source>
        <strain evidence="2">ATCC 49066 / DSM 5427 / NCIMB 11756 / RHM5</strain>
    </source>
</reference>
<dbReference type="HOGENOM" id="CLU_119453_0_0_9"/>
<dbReference type="KEGG" id="cle:Clole_1594"/>
<dbReference type="eggNOG" id="ENOG5032SVI">
    <property type="taxonomic scope" value="Bacteria"/>
</dbReference>
<accession>F2JKR6</accession>
<keyword evidence="2" id="KW-1185">Reference proteome</keyword>
<organism evidence="1 2">
    <name type="scientific">Cellulosilyticum lentocellum (strain ATCC 49066 / DSM 5427 / NCIMB 11756 / RHM5)</name>
    <name type="common">Clostridium lentocellum</name>
    <dbReference type="NCBI Taxonomy" id="642492"/>
    <lineage>
        <taxon>Bacteria</taxon>
        <taxon>Bacillati</taxon>
        <taxon>Bacillota</taxon>
        <taxon>Clostridia</taxon>
        <taxon>Lachnospirales</taxon>
        <taxon>Cellulosilyticaceae</taxon>
        <taxon>Cellulosilyticum</taxon>
    </lineage>
</organism>
<protein>
    <submittedName>
        <fullName evidence="1">Uncharacterized protein</fullName>
    </submittedName>
</protein>
<dbReference type="AlphaFoldDB" id="F2JKR6"/>
<evidence type="ECO:0000313" key="2">
    <source>
        <dbReference type="Proteomes" id="UP000008467"/>
    </source>
</evidence>
<dbReference type="EMBL" id="CP002582">
    <property type="protein sequence ID" value="ADZ83319.1"/>
    <property type="molecule type" value="Genomic_DNA"/>
</dbReference>
<evidence type="ECO:0000313" key="1">
    <source>
        <dbReference type="EMBL" id="ADZ83319.1"/>
    </source>
</evidence>
<dbReference type="STRING" id="642492.Clole_1594"/>
<sequence length="157" mass="18225">MDLSVNATTGDMLLVPLKQLGATDIIDINSRLYYIKFKLKKNITVSYVYNINAKSKYFLQRISPYPLPKGLFTNHDEIIDFIKRDIRKFKTACNSSNFELFLGITNTLGYVSSDIESLFLNYNIPKEQLDQFYHQLHQLSDLVHQMKAKSTHIILKD</sequence>
<dbReference type="RefSeq" id="WP_013656617.1">
    <property type="nucleotide sequence ID" value="NC_015275.1"/>
</dbReference>
<proteinExistence type="predicted"/>
<dbReference type="Proteomes" id="UP000008467">
    <property type="component" value="Chromosome"/>
</dbReference>
<gene>
    <name evidence="1" type="ordered locus">Clole_1594</name>
</gene>